<proteinExistence type="predicted"/>
<gene>
    <name evidence="5" type="ORF">RGB73_17965</name>
</gene>
<dbReference type="Pfam" id="PF01522">
    <property type="entry name" value="Polysacc_deac_1"/>
    <property type="match status" value="2"/>
</dbReference>
<dbReference type="RefSeq" id="WP_310764089.1">
    <property type="nucleotide sequence ID" value="NZ_CP134050.1"/>
</dbReference>
<dbReference type="GO" id="GO:0016787">
    <property type="term" value="F:hydrolase activity"/>
    <property type="evidence" value="ECO:0007669"/>
    <property type="project" value="UniProtKB-KW"/>
</dbReference>
<dbReference type="Gene3D" id="3.20.20.370">
    <property type="entry name" value="Glycoside hydrolase/deacetylase"/>
    <property type="match status" value="2"/>
</dbReference>
<evidence type="ECO:0000259" key="4">
    <source>
        <dbReference type="PROSITE" id="PS51677"/>
    </source>
</evidence>
<dbReference type="InterPro" id="IPR002509">
    <property type="entry name" value="NODB_dom"/>
</dbReference>
<dbReference type="InterPro" id="IPR050248">
    <property type="entry name" value="Polysacc_deacetylase_ArnD"/>
</dbReference>
<feature type="domain" description="NodB homology" evidence="4">
    <location>
        <begin position="69"/>
        <end position="248"/>
    </location>
</feature>
<dbReference type="EMBL" id="CP134050">
    <property type="protein sequence ID" value="WNC12614.1"/>
    <property type="molecule type" value="Genomic_DNA"/>
</dbReference>
<keyword evidence="2 5" id="KW-0378">Hydrolase</keyword>
<dbReference type="PANTHER" id="PTHR10587:SF133">
    <property type="entry name" value="CHITIN DEACETYLASE 1-RELATED"/>
    <property type="match status" value="1"/>
</dbReference>
<dbReference type="EC" id="3.-.-.-" evidence="5"/>
<evidence type="ECO:0000313" key="6">
    <source>
        <dbReference type="Proteomes" id="UP001256827"/>
    </source>
</evidence>
<dbReference type="CDD" id="cd10917">
    <property type="entry name" value="CE4_NodB_like_6s_7s"/>
    <property type="match status" value="2"/>
</dbReference>
<evidence type="ECO:0000256" key="1">
    <source>
        <dbReference type="ARBA" id="ARBA00022723"/>
    </source>
</evidence>
<keyword evidence="1" id="KW-0479">Metal-binding</keyword>
<keyword evidence="6" id="KW-1185">Reference proteome</keyword>
<sequence>MVRKTNKRLGTKWMLAAMALAMAAGGCAPAQRSERAVGYVSAPNKAVQKAARLTGEPSKMVSSVYTTQRKLALTFNGMADSKTMRLLLDELDKVHIKATFFLPGMRVAEEPNLAKEILARGHEIENNTLNQLDLTKLDYDQIDKEIKLGKEVIQQKTGITPRYVRTWAAKASDDIRAAAAQNGQEAVITASLFLHNWENETEEQKYRYIRKYINRGGIIAMDTVESKQLLPNLALIAKAAADAGYQFATLRDLIAVGSKKKPLEQIDGYDAAKINADYDRAAYRLVTHMDTGKKEIALTFDDWGTDYTITKILDTLDKYDVKASFFLRADGVERNPNLARAIAEGGHDVANHTYSHPVNTKITQEQLQEEIVKAHRIITEAIQKKPTMYFRPPTGEFSQATLKAIGATGYHTVANFDVDPSDYDKSKSADDIVNAILKQTHSGSIILMHMLDDIHTAEALPIVIEKLRSQGYTFVKLSDMLGP</sequence>
<dbReference type="PANTHER" id="PTHR10587">
    <property type="entry name" value="GLYCOSYL TRANSFERASE-RELATED"/>
    <property type="match status" value="1"/>
</dbReference>
<dbReference type="PROSITE" id="PS51677">
    <property type="entry name" value="NODB"/>
    <property type="match status" value="2"/>
</dbReference>
<accession>A0ABY9SZA9</accession>
<reference evidence="5 6" key="1">
    <citation type="submission" date="2023-09" db="EMBL/GenBank/DDBJ databases">
        <title>Complete Genome and Methylome dissection of Bacillus brevis NEB573 original source of BbsI restriction endonuclease.</title>
        <authorList>
            <person name="Fomenkov A."/>
            <person name="Roberts R.D."/>
        </authorList>
    </citation>
    <scope>NUCLEOTIDE SEQUENCE [LARGE SCALE GENOMIC DNA]</scope>
    <source>
        <strain evidence="5 6">NEB573</strain>
    </source>
</reference>
<feature type="domain" description="NodB homology" evidence="4">
    <location>
        <begin position="294"/>
        <end position="475"/>
    </location>
</feature>
<evidence type="ECO:0000313" key="5">
    <source>
        <dbReference type="EMBL" id="WNC12614.1"/>
    </source>
</evidence>
<protein>
    <submittedName>
        <fullName evidence="5">Polysaccharide deacetylase family protein</fullName>
        <ecNumber evidence="5">3.-.-.-</ecNumber>
    </submittedName>
</protein>
<feature type="chain" id="PRO_5046605768" evidence="3">
    <location>
        <begin position="31"/>
        <end position="483"/>
    </location>
</feature>
<organism evidence="5 6">
    <name type="scientific">Brevibacillus brevis</name>
    <name type="common">Bacillus brevis</name>
    <dbReference type="NCBI Taxonomy" id="1393"/>
    <lineage>
        <taxon>Bacteria</taxon>
        <taxon>Bacillati</taxon>
        <taxon>Bacillota</taxon>
        <taxon>Bacilli</taxon>
        <taxon>Bacillales</taxon>
        <taxon>Paenibacillaceae</taxon>
        <taxon>Brevibacillus</taxon>
    </lineage>
</organism>
<dbReference type="SUPFAM" id="SSF88713">
    <property type="entry name" value="Glycoside hydrolase/deacetylase"/>
    <property type="match status" value="2"/>
</dbReference>
<dbReference type="Proteomes" id="UP001256827">
    <property type="component" value="Chromosome"/>
</dbReference>
<name>A0ABY9SZA9_BREBE</name>
<evidence type="ECO:0000256" key="2">
    <source>
        <dbReference type="ARBA" id="ARBA00022801"/>
    </source>
</evidence>
<evidence type="ECO:0000256" key="3">
    <source>
        <dbReference type="SAM" id="SignalP"/>
    </source>
</evidence>
<dbReference type="PROSITE" id="PS51257">
    <property type="entry name" value="PROKAR_LIPOPROTEIN"/>
    <property type="match status" value="1"/>
</dbReference>
<keyword evidence="3" id="KW-0732">Signal</keyword>
<feature type="signal peptide" evidence="3">
    <location>
        <begin position="1"/>
        <end position="30"/>
    </location>
</feature>
<dbReference type="InterPro" id="IPR011330">
    <property type="entry name" value="Glyco_hydro/deAcase_b/a-brl"/>
</dbReference>